<dbReference type="EMBL" id="JAINVV010000003">
    <property type="protein sequence ID" value="MBY8821754.1"/>
    <property type="molecule type" value="Genomic_DNA"/>
</dbReference>
<reference evidence="2 3" key="1">
    <citation type="submission" date="2021-08" db="EMBL/GenBank/DDBJ databases">
        <authorList>
            <person name="Tuo L."/>
        </authorList>
    </citation>
    <scope>NUCLEOTIDE SEQUENCE [LARGE SCALE GENOMIC DNA]</scope>
    <source>
        <strain evidence="2 3">JCM 31229</strain>
    </source>
</reference>
<dbReference type="InterPro" id="IPR037523">
    <property type="entry name" value="VOC_core"/>
</dbReference>
<evidence type="ECO:0000313" key="3">
    <source>
        <dbReference type="Proteomes" id="UP000706039"/>
    </source>
</evidence>
<dbReference type="CDD" id="cd07252">
    <property type="entry name" value="BphC1-RGP6_N_like"/>
    <property type="match status" value="1"/>
</dbReference>
<protein>
    <submittedName>
        <fullName evidence="2">VOC family protein</fullName>
    </submittedName>
</protein>
<feature type="domain" description="VOC" evidence="1">
    <location>
        <begin position="165"/>
        <end position="284"/>
    </location>
</feature>
<dbReference type="InterPro" id="IPR004360">
    <property type="entry name" value="Glyas_Fos-R_dOase_dom"/>
</dbReference>
<sequence length="323" mass="34963">MSIRSLGYVGFGAPDPAVWLDYATNILGLMPARACAGEDWGIPAMPGSGPKSAGSGVAEDGSVYLKMDEWQWRIAVHPDATNRGIKYIGLEVEDQADLEAHVRILGEAGFPAELGSAEQARRRAVTGIAYVQDPCGNAIELFFGPTIDRKFKSPLGMDFLAGPLGLGHINLITSGKLEAAQDFYTRILGFDLVDYIRFGGGNSANFYGCNARHHSIGLLKVGNVVGIHHMMLEVTEVDMVLQCLERVNDAGIQVTSTLGRHVNDNMLSFYMRSPFGFEVEIGFGGRMIDAGWSANEFVEGDIWGHRGLDPETIEKNLASAPRG</sequence>
<feature type="domain" description="VOC" evidence="1">
    <location>
        <begin position="5"/>
        <end position="144"/>
    </location>
</feature>
<dbReference type="Gene3D" id="3.10.180.10">
    <property type="entry name" value="2,3-Dihydroxybiphenyl 1,2-Dioxygenase, domain 1"/>
    <property type="match status" value="2"/>
</dbReference>
<name>A0ABS7PKD1_9SPHN</name>
<organism evidence="2 3">
    <name type="scientific">Sphingomonas colocasiae</name>
    <dbReference type="NCBI Taxonomy" id="1848973"/>
    <lineage>
        <taxon>Bacteria</taxon>
        <taxon>Pseudomonadati</taxon>
        <taxon>Pseudomonadota</taxon>
        <taxon>Alphaproteobacteria</taxon>
        <taxon>Sphingomonadales</taxon>
        <taxon>Sphingomonadaceae</taxon>
        <taxon>Sphingomonas</taxon>
    </lineage>
</organism>
<comment type="caution">
    <text evidence="2">The sequence shown here is derived from an EMBL/GenBank/DDBJ whole genome shotgun (WGS) entry which is preliminary data.</text>
</comment>
<dbReference type="PANTHER" id="PTHR21366">
    <property type="entry name" value="GLYOXALASE FAMILY PROTEIN"/>
    <property type="match status" value="1"/>
</dbReference>
<evidence type="ECO:0000259" key="1">
    <source>
        <dbReference type="PROSITE" id="PS51819"/>
    </source>
</evidence>
<dbReference type="InterPro" id="IPR029068">
    <property type="entry name" value="Glyas_Bleomycin-R_OHBP_Dase"/>
</dbReference>
<proteinExistence type="predicted"/>
<accession>A0ABS7PKD1</accession>
<dbReference type="RefSeq" id="WP_222988841.1">
    <property type="nucleotide sequence ID" value="NZ_JAINVV010000003.1"/>
</dbReference>
<dbReference type="SUPFAM" id="SSF54593">
    <property type="entry name" value="Glyoxalase/Bleomycin resistance protein/Dihydroxybiphenyl dioxygenase"/>
    <property type="match status" value="1"/>
</dbReference>
<evidence type="ECO:0000313" key="2">
    <source>
        <dbReference type="EMBL" id="MBY8821754.1"/>
    </source>
</evidence>
<gene>
    <name evidence="2" type="ORF">K7G82_05595</name>
</gene>
<dbReference type="PROSITE" id="PS51819">
    <property type="entry name" value="VOC"/>
    <property type="match status" value="2"/>
</dbReference>
<dbReference type="Proteomes" id="UP000706039">
    <property type="component" value="Unassembled WGS sequence"/>
</dbReference>
<dbReference type="Pfam" id="PF00903">
    <property type="entry name" value="Glyoxalase"/>
    <property type="match status" value="1"/>
</dbReference>
<dbReference type="InterPro" id="IPR050383">
    <property type="entry name" value="GlyoxalaseI/FosfomycinResist"/>
</dbReference>
<keyword evidence="3" id="KW-1185">Reference proteome</keyword>